<keyword evidence="2" id="KW-1185">Reference proteome</keyword>
<name>A0A9W7XPS1_9FUNG</name>
<reference evidence="1" key="1">
    <citation type="submission" date="2022-07" db="EMBL/GenBank/DDBJ databases">
        <title>Phylogenomic reconstructions and comparative analyses of Kickxellomycotina fungi.</title>
        <authorList>
            <person name="Reynolds N.K."/>
            <person name="Stajich J.E."/>
            <person name="Barry K."/>
            <person name="Grigoriev I.V."/>
            <person name="Crous P."/>
            <person name="Smith M.E."/>
        </authorList>
    </citation>
    <scope>NUCLEOTIDE SEQUENCE</scope>
    <source>
        <strain evidence="1">NBRC 105413</strain>
    </source>
</reference>
<protein>
    <submittedName>
        <fullName evidence="1">Uncharacterized protein</fullName>
    </submittedName>
</protein>
<dbReference type="Proteomes" id="UP001145021">
    <property type="component" value="Unassembled WGS sequence"/>
</dbReference>
<comment type="caution">
    <text evidence="1">The sequence shown here is derived from an EMBL/GenBank/DDBJ whole genome shotgun (WGS) entry which is preliminary data.</text>
</comment>
<sequence>MSLQITRSKWRTLYRELVRAAPGAVSGKLKPTRVILAKIRQGFEQNKCMELSNDGLLSLYERGYNTLGFLKLARELESVERKLVTTIITMQEKRRIAKLKPLAHKRMLMPLQKAVHDREYADYESLISNIERDLCIILPRDQVAPSLDWIPRLKNLHK</sequence>
<gene>
    <name evidence="1" type="ORF">LPJ64_001051</name>
</gene>
<proteinExistence type="predicted"/>
<evidence type="ECO:0000313" key="2">
    <source>
        <dbReference type="Proteomes" id="UP001145021"/>
    </source>
</evidence>
<dbReference type="EMBL" id="JANBOH010000025">
    <property type="protein sequence ID" value="KAJ1647593.1"/>
    <property type="molecule type" value="Genomic_DNA"/>
</dbReference>
<accession>A0A9W7XPS1</accession>
<organism evidence="1 2">
    <name type="scientific">Coemansia asiatica</name>
    <dbReference type="NCBI Taxonomy" id="1052880"/>
    <lineage>
        <taxon>Eukaryota</taxon>
        <taxon>Fungi</taxon>
        <taxon>Fungi incertae sedis</taxon>
        <taxon>Zoopagomycota</taxon>
        <taxon>Kickxellomycotina</taxon>
        <taxon>Kickxellomycetes</taxon>
        <taxon>Kickxellales</taxon>
        <taxon>Kickxellaceae</taxon>
        <taxon>Coemansia</taxon>
    </lineage>
</organism>
<evidence type="ECO:0000313" key="1">
    <source>
        <dbReference type="EMBL" id="KAJ1647593.1"/>
    </source>
</evidence>
<dbReference type="AlphaFoldDB" id="A0A9W7XPS1"/>